<dbReference type="SUPFAM" id="SSF158472">
    <property type="entry name" value="HAMP domain-like"/>
    <property type="match status" value="1"/>
</dbReference>
<dbReference type="Pfam" id="PF00672">
    <property type="entry name" value="HAMP"/>
    <property type="match status" value="1"/>
</dbReference>
<dbReference type="PANTHER" id="PTHR45138:SF9">
    <property type="entry name" value="DIGUANYLATE CYCLASE DGCM-RELATED"/>
    <property type="match status" value="1"/>
</dbReference>
<dbReference type="GO" id="GO:1902201">
    <property type="term" value="P:negative regulation of bacterial-type flagellum-dependent cell motility"/>
    <property type="evidence" value="ECO:0007669"/>
    <property type="project" value="TreeGrafter"/>
</dbReference>
<dbReference type="Proteomes" id="UP000198824">
    <property type="component" value="Unassembled WGS sequence"/>
</dbReference>
<dbReference type="InterPro" id="IPR029787">
    <property type="entry name" value="Nucleotide_cyclase"/>
</dbReference>
<name>A0A1I6JCR4_9SPHN</name>
<dbReference type="GO" id="GO:0043709">
    <property type="term" value="P:cell adhesion involved in single-species biofilm formation"/>
    <property type="evidence" value="ECO:0007669"/>
    <property type="project" value="TreeGrafter"/>
</dbReference>
<dbReference type="InterPro" id="IPR029016">
    <property type="entry name" value="GAF-like_dom_sf"/>
</dbReference>
<evidence type="ECO:0000313" key="6">
    <source>
        <dbReference type="EMBL" id="SFR76737.1"/>
    </source>
</evidence>
<dbReference type="GO" id="GO:0007165">
    <property type="term" value="P:signal transduction"/>
    <property type="evidence" value="ECO:0007669"/>
    <property type="project" value="InterPro"/>
</dbReference>
<evidence type="ECO:0000259" key="5">
    <source>
        <dbReference type="PROSITE" id="PS50887"/>
    </source>
</evidence>
<dbReference type="PROSITE" id="PS50885">
    <property type="entry name" value="HAMP"/>
    <property type="match status" value="1"/>
</dbReference>
<evidence type="ECO:0000256" key="3">
    <source>
        <dbReference type="SAM" id="Phobius"/>
    </source>
</evidence>
<feature type="transmembrane region" description="Helical" evidence="3">
    <location>
        <begin position="6"/>
        <end position="28"/>
    </location>
</feature>
<dbReference type="EC" id="2.7.7.65" evidence="1"/>
<sequence>MRLATITNWAYGATVLLTLAGGATMLLAADAQREERAAVEQRHRLDTVSAALGREILTASELARDYAVGGDPQDLAMFRDETARAERIERNVAHITDLGATHEELRALREAVGWSERLLVEQREAVAARMAGDGAGAVERLFGARYERALDRAEQLIGQFQYRLDERTDLSVREAGRWAEYWRRTAEAVLALTGLLFLGVLYFVFKKRVLTPVVRLSDVVNRLAAQDYRAEPPDYDQIDEIGDMAQALRVFRETGLERQRLEAERDRDRAIRDLLSRMTQRMQGCDTLDELTAVVRRFAPDIAPELAGELFLRDETSRAMVSAVRWNGPRGTSADFPSLACWALKRGLPHRPVGGVIDMPCAHIVQQDGEAVRDTLCLPLVAQQEMLGLLYFEPAGGAALSELSAVYLDMLAETVALAIANLRLREALRAQALIDPLTGLANRRRLEAELRRDGERAAPPEGTLACLMIDVDHFKRFNDDHGHDAGDAVLMAVGRCLAANARRNDLAVRYGGEEFLMLLPGLEAAEAERCAERLRREVAALPLSHEGRQLPSITLSIGVAVTTAATASEGLIRRADAALLQAKADGRNRVRLGRSDAADLTASAATG</sequence>
<gene>
    <name evidence="6" type="ORF">SAMN05192580_0113</name>
</gene>
<feature type="domain" description="GGDEF" evidence="5">
    <location>
        <begin position="462"/>
        <end position="595"/>
    </location>
</feature>
<evidence type="ECO:0000259" key="4">
    <source>
        <dbReference type="PROSITE" id="PS50885"/>
    </source>
</evidence>
<dbReference type="AlphaFoldDB" id="A0A1I6JCR4"/>
<dbReference type="InterPro" id="IPR050469">
    <property type="entry name" value="Diguanylate_Cyclase"/>
</dbReference>
<accession>A0A1I6JCR4</accession>
<dbReference type="InterPro" id="IPR043128">
    <property type="entry name" value="Rev_trsase/Diguanyl_cyclase"/>
</dbReference>
<keyword evidence="3" id="KW-1133">Transmembrane helix</keyword>
<dbReference type="SMART" id="SM00065">
    <property type="entry name" value="GAF"/>
    <property type="match status" value="1"/>
</dbReference>
<dbReference type="GO" id="GO:0052621">
    <property type="term" value="F:diguanylate cyclase activity"/>
    <property type="evidence" value="ECO:0007669"/>
    <property type="project" value="UniProtKB-EC"/>
</dbReference>
<dbReference type="SUPFAM" id="SSF55781">
    <property type="entry name" value="GAF domain-like"/>
    <property type="match status" value="1"/>
</dbReference>
<comment type="catalytic activity">
    <reaction evidence="2">
        <text>2 GTP = 3',3'-c-di-GMP + 2 diphosphate</text>
        <dbReference type="Rhea" id="RHEA:24898"/>
        <dbReference type="ChEBI" id="CHEBI:33019"/>
        <dbReference type="ChEBI" id="CHEBI:37565"/>
        <dbReference type="ChEBI" id="CHEBI:58805"/>
        <dbReference type="EC" id="2.7.7.65"/>
    </reaction>
</comment>
<dbReference type="PANTHER" id="PTHR45138">
    <property type="entry name" value="REGULATORY COMPONENTS OF SENSORY TRANSDUCTION SYSTEM"/>
    <property type="match status" value="1"/>
</dbReference>
<dbReference type="Gene3D" id="3.30.70.270">
    <property type="match status" value="1"/>
</dbReference>
<feature type="domain" description="HAMP" evidence="4">
    <location>
        <begin position="207"/>
        <end position="260"/>
    </location>
</feature>
<dbReference type="Pfam" id="PF00990">
    <property type="entry name" value="GGDEF"/>
    <property type="match status" value="1"/>
</dbReference>
<dbReference type="PROSITE" id="PS50887">
    <property type="entry name" value="GGDEF"/>
    <property type="match status" value="1"/>
</dbReference>
<evidence type="ECO:0000313" key="7">
    <source>
        <dbReference type="Proteomes" id="UP000198824"/>
    </source>
</evidence>
<evidence type="ECO:0000256" key="2">
    <source>
        <dbReference type="ARBA" id="ARBA00034247"/>
    </source>
</evidence>
<dbReference type="SUPFAM" id="SSF55073">
    <property type="entry name" value="Nucleotide cyclase"/>
    <property type="match status" value="1"/>
</dbReference>
<reference evidence="6 7" key="1">
    <citation type="submission" date="2016-10" db="EMBL/GenBank/DDBJ databases">
        <authorList>
            <person name="de Groot N.N."/>
        </authorList>
    </citation>
    <scope>NUCLEOTIDE SEQUENCE [LARGE SCALE GENOMIC DNA]</scope>
    <source>
        <strain evidence="6 7">S5-249</strain>
    </source>
</reference>
<keyword evidence="3" id="KW-0812">Transmembrane</keyword>
<organism evidence="6 7">
    <name type="scientific">Sphingomonas jatrophae</name>
    <dbReference type="NCBI Taxonomy" id="1166337"/>
    <lineage>
        <taxon>Bacteria</taxon>
        <taxon>Pseudomonadati</taxon>
        <taxon>Pseudomonadota</taxon>
        <taxon>Alphaproteobacteria</taxon>
        <taxon>Sphingomonadales</taxon>
        <taxon>Sphingomonadaceae</taxon>
        <taxon>Sphingomonas</taxon>
    </lineage>
</organism>
<dbReference type="FunFam" id="3.30.70.270:FF:000001">
    <property type="entry name" value="Diguanylate cyclase domain protein"/>
    <property type="match status" value="1"/>
</dbReference>
<keyword evidence="7" id="KW-1185">Reference proteome</keyword>
<dbReference type="InterPro" id="IPR003018">
    <property type="entry name" value="GAF"/>
</dbReference>
<dbReference type="SMART" id="SM00267">
    <property type="entry name" value="GGDEF"/>
    <property type="match status" value="1"/>
</dbReference>
<dbReference type="GO" id="GO:0005886">
    <property type="term" value="C:plasma membrane"/>
    <property type="evidence" value="ECO:0007669"/>
    <property type="project" value="TreeGrafter"/>
</dbReference>
<dbReference type="OrthoDB" id="9812260at2"/>
<dbReference type="EMBL" id="FOZG01000001">
    <property type="protein sequence ID" value="SFR76737.1"/>
    <property type="molecule type" value="Genomic_DNA"/>
</dbReference>
<dbReference type="SMART" id="SM00304">
    <property type="entry name" value="HAMP"/>
    <property type="match status" value="1"/>
</dbReference>
<dbReference type="Gene3D" id="3.30.450.40">
    <property type="match status" value="1"/>
</dbReference>
<dbReference type="Gene3D" id="6.10.340.10">
    <property type="match status" value="1"/>
</dbReference>
<dbReference type="STRING" id="1166337.SAMN05192580_0113"/>
<dbReference type="CDD" id="cd01949">
    <property type="entry name" value="GGDEF"/>
    <property type="match status" value="1"/>
</dbReference>
<proteinExistence type="predicted"/>
<feature type="transmembrane region" description="Helical" evidence="3">
    <location>
        <begin position="186"/>
        <end position="205"/>
    </location>
</feature>
<dbReference type="InterPro" id="IPR000160">
    <property type="entry name" value="GGDEF_dom"/>
</dbReference>
<keyword evidence="3" id="KW-0472">Membrane</keyword>
<dbReference type="InterPro" id="IPR003660">
    <property type="entry name" value="HAMP_dom"/>
</dbReference>
<evidence type="ECO:0000256" key="1">
    <source>
        <dbReference type="ARBA" id="ARBA00012528"/>
    </source>
</evidence>
<dbReference type="NCBIfam" id="TIGR00254">
    <property type="entry name" value="GGDEF"/>
    <property type="match status" value="1"/>
</dbReference>
<protein>
    <recommendedName>
        <fullName evidence="1">diguanylate cyclase</fullName>
        <ecNumber evidence="1">2.7.7.65</ecNumber>
    </recommendedName>
</protein>